<feature type="domain" description="IrrE N-terminal-like" evidence="1">
    <location>
        <begin position="18"/>
        <end position="81"/>
    </location>
</feature>
<proteinExistence type="predicted"/>
<dbReference type="AlphaFoldDB" id="A0A645FS92"/>
<comment type="caution">
    <text evidence="2">The sequence shown here is derived from an EMBL/GenBank/DDBJ whole genome shotgun (WGS) entry which is preliminary data.</text>
</comment>
<reference evidence="2" key="1">
    <citation type="submission" date="2019-08" db="EMBL/GenBank/DDBJ databases">
        <authorList>
            <person name="Kucharzyk K."/>
            <person name="Murdoch R.W."/>
            <person name="Higgins S."/>
            <person name="Loffler F."/>
        </authorList>
    </citation>
    <scope>NUCLEOTIDE SEQUENCE</scope>
</reference>
<sequence>MLHKEFYTQRGETAAMTNAARSSETDLAIERQADRLGCYLLMPKGAVKTAFYNANGGAGNKTTALAELFGVSRQAMQIRLEEMRLLP</sequence>
<dbReference type="Pfam" id="PF06114">
    <property type="entry name" value="Peptidase_M78"/>
    <property type="match status" value="1"/>
</dbReference>
<evidence type="ECO:0000259" key="1">
    <source>
        <dbReference type="Pfam" id="PF06114"/>
    </source>
</evidence>
<organism evidence="2">
    <name type="scientific">bioreactor metagenome</name>
    <dbReference type="NCBI Taxonomy" id="1076179"/>
    <lineage>
        <taxon>unclassified sequences</taxon>
        <taxon>metagenomes</taxon>
        <taxon>ecological metagenomes</taxon>
    </lineage>
</organism>
<name>A0A645FS92_9ZZZZ</name>
<evidence type="ECO:0000313" key="2">
    <source>
        <dbReference type="EMBL" id="MPN17328.1"/>
    </source>
</evidence>
<dbReference type="InterPro" id="IPR010359">
    <property type="entry name" value="IrrE_HExxH"/>
</dbReference>
<dbReference type="EMBL" id="VSSQ01064423">
    <property type="protein sequence ID" value="MPN17328.1"/>
    <property type="molecule type" value="Genomic_DNA"/>
</dbReference>
<gene>
    <name evidence="2" type="ORF">SDC9_164681</name>
</gene>
<accession>A0A645FS92</accession>
<protein>
    <recommendedName>
        <fullName evidence="1">IrrE N-terminal-like domain-containing protein</fullName>
    </recommendedName>
</protein>